<organism evidence="2 4">
    <name type="scientific">Klebsiella michiganensis</name>
    <dbReference type="NCBI Taxonomy" id="1134687"/>
    <lineage>
        <taxon>Bacteria</taxon>
        <taxon>Pseudomonadati</taxon>
        <taxon>Pseudomonadota</taxon>
        <taxon>Gammaproteobacteria</taxon>
        <taxon>Enterobacterales</taxon>
        <taxon>Enterobacteriaceae</taxon>
        <taxon>Klebsiella/Raoultella group</taxon>
        <taxon>Klebsiella</taxon>
    </lineage>
</organism>
<reference evidence="1" key="4">
    <citation type="journal article" date="2023" name="Front. Microbiol.">
        <title>Genomic characterization of carbapenem-resistant Klebsiella oxytoca complex in China: a multi-center study.</title>
        <authorList>
            <person name="Wan W."/>
            <person name="Yang X."/>
            <person name="Yu H."/>
            <person name="Wang M."/>
            <person name="Jia W."/>
            <person name="Huang B."/>
            <person name="Qu F."/>
            <person name="Shan B."/>
            <person name="Tang Y.W."/>
            <person name="Chen L."/>
            <person name="Du H."/>
        </authorList>
    </citation>
    <scope>NUCLEOTIDE SEQUENCE</scope>
    <source>
        <strain evidence="1">HD1688</strain>
    </source>
</reference>
<geneLocation type="plasmid" evidence="3 5">
    <name>p2</name>
</geneLocation>
<dbReference type="Proteomes" id="UP001249822">
    <property type="component" value="Unassembled WGS sequence"/>
</dbReference>
<reference evidence="2 4" key="2">
    <citation type="submission" date="2018-01" db="EMBL/GenBank/DDBJ databases">
        <title>Genomic study of Klebsiella pneumoniae.</title>
        <authorList>
            <person name="Yang Y."/>
            <person name="Bicalho R."/>
        </authorList>
    </citation>
    <scope>NUCLEOTIDE SEQUENCE [LARGE SCALE GENOMIC DNA]</scope>
    <source>
        <strain evidence="2 4">A2</strain>
    </source>
</reference>
<reference evidence="2 4" key="1">
    <citation type="submission" date="2017-11" db="EMBL/GenBank/DDBJ databases">
        <authorList>
            <person name="Han C.G."/>
        </authorList>
    </citation>
    <scope>NUCLEOTIDE SEQUENCE [LARGE SCALE GENOMIC DNA]</scope>
    <source>
        <strain evidence="2 4">A2</strain>
    </source>
</reference>
<dbReference type="Proteomes" id="UP001060345">
    <property type="component" value="Plasmid p2"/>
</dbReference>
<evidence type="ECO:0000313" key="4">
    <source>
        <dbReference type="Proteomes" id="UP000234661"/>
    </source>
</evidence>
<reference evidence="1" key="5">
    <citation type="submission" date="2023-01" db="EMBL/GenBank/DDBJ databases">
        <authorList>
            <person name="Du H."/>
            <person name="Wan W."/>
        </authorList>
    </citation>
    <scope>NUCLEOTIDE SEQUENCE</scope>
    <source>
        <strain evidence="1">HD1688</strain>
    </source>
</reference>
<evidence type="ECO:0000313" key="2">
    <source>
        <dbReference type="EMBL" id="PLM64826.1"/>
    </source>
</evidence>
<protein>
    <submittedName>
        <fullName evidence="3">Type II toxin-antitoxin system PemK/MazF family toxin</fullName>
    </submittedName>
</protein>
<gene>
    <name evidence="2" type="ORF">CWM85_11345</name>
    <name evidence="3" type="ORF">NP224_32110</name>
    <name evidence="1" type="ORF">PTQ40_32645</name>
</gene>
<evidence type="ECO:0000313" key="5">
    <source>
        <dbReference type="Proteomes" id="UP001060345"/>
    </source>
</evidence>
<dbReference type="Gene3D" id="2.30.30.110">
    <property type="match status" value="1"/>
</dbReference>
<dbReference type="AlphaFoldDB" id="A0A2J4ZP39"/>
<dbReference type="EMBL" id="CP102105">
    <property type="protein sequence ID" value="UWZ77553.1"/>
    <property type="molecule type" value="Genomic_DNA"/>
</dbReference>
<dbReference type="InterPro" id="IPR011067">
    <property type="entry name" value="Plasmid_toxin/cell-grow_inhib"/>
</dbReference>
<name>A0A2J4ZP39_9ENTR</name>
<accession>A0A2J4ZP39</accession>
<dbReference type="EMBL" id="PIET01000259">
    <property type="protein sequence ID" value="PLM64826.1"/>
    <property type="molecule type" value="Genomic_DNA"/>
</dbReference>
<evidence type="ECO:0000313" key="1">
    <source>
        <dbReference type="EMBL" id="MDS7903697.1"/>
    </source>
</evidence>
<dbReference type="EMBL" id="JAQSKY010000058">
    <property type="protein sequence ID" value="MDS7903697.1"/>
    <property type="molecule type" value="Genomic_DNA"/>
</dbReference>
<evidence type="ECO:0000313" key="3">
    <source>
        <dbReference type="EMBL" id="UWZ77553.1"/>
    </source>
</evidence>
<dbReference type="RefSeq" id="WP_004200827.1">
    <property type="nucleotide sequence ID" value="NZ_CABGYI010000023.1"/>
</dbReference>
<sequence length="142" mass="15516">MATTTKPFPQLPEPGDFVWCRFPRLPGFPDTPGPKLRPALVIAVSDADHEVMVVYGTSQKTDKIYPTEFLLKKTDAGFAVSGLAHDTKFDMAVRIELPYDSDWFDLAPIKNGVATMSPVMGTLHTTYMAAVKQANAKVSQAA</sequence>
<dbReference type="SUPFAM" id="SSF50118">
    <property type="entry name" value="Cell growth inhibitor/plasmid maintenance toxic component"/>
    <property type="match status" value="1"/>
</dbReference>
<keyword evidence="3" id="KW-0614">Plasmid</keyword>
<dbReference type="Proteomes" id="UP000234661">
    <property type="component" value="Unassembled WGS sequence"/>
</dbReference>
<proteinExistence type="predicted"/>
<reference evidence="3" key="3">
    <citation type="submission" date="2022-08" db="EMBL/GenBank/DDBJ databases">
        <title>Genomic characterization and comparative genomic analysis of a strain of klebsiella michiganensis carrying blaKPC-2 isolated from the blood of children with very preterm bloodstream infection.</title>
        <authorList>
            <person name="Zhang N."/>
        </authorList>
    </citation>
    <scope>NUCLEOTIDE SEQUENCE</scope>
    <source>
        <strain evidence="3">BSI-KPN166</strain>
        <plasmid evidence="3">p2</plasmid>
    </source>
</reference>